<keyword evidence="1" id="KW-0677">Repeat</keyword>
<dbReference type="PROSITE" id="PS50297">
    <property type="entry name" value="ANK_REP_REGION"/>
    <property type="match status" value="1"/>
</dbReference>
<proteinExistence type="predicted"/>
<dbReference type="EMBL" id="SPUK01000015">
    <property type="protein sequence ID" value="TQV92474.1"/>
    <property type="molecule type" value="Genomic_DNA"/>
</dbReference>
<dbReference type="SUPFAM" id="SSF48403">
    <property type="entry name" value="Ankyrin repeat"/>
    <property type="match status" value="1"/>
</dbReference>
<protein>
    <submittedName>
        <fullName evidence="4">Ankyrin repeats (3 copies) domain-containing protein</fullName>
    </submittedName>
</protein>
<dbReference type="SMART" id="SM00248">
    <property type="entry name" value="ANK"/>
    <property type="match status" value="5"/>
</dbReference>
<dbReference type="OrthoDB" id="426293at2759"/>
<evidence type="ECO:0000313" key="5">
    <source>
        <dbReference type="Proteomes" id="UP000315783"/>
    </source>
</evidence>
<organism evidence="4 5">
    <name type="scientific">Cordyceps javanica</name>
    <dbReference type="NCBI Taxonomy" id="43265"/>
    <lineage>
        <taxon>Eukaryota</taxon>
        <taxon>Fungi</taxon>
        <taxon>Dikarya</taxon>
        <taxon>Ascomycota</taxon>
        <taxon>Pezizomycotina</taxon>
        <taxon>Sordariomycetes</taxon>
        <taxon>Hypocreomycetidae</taxon>
        <taxon>Hypocreales</taxon>
        <taxon>Cordycipitaceae</taxon>
        <taxon>Cordyceps</taxon>
    </lineage>
</organism>
<evidence type="ECO:0000313" key="4">
    <source>
        <dbReference type="EMBL" id="TQV92474.1"/>
    </source>
</evidence>
<evidence type="ECO:0000256" key="1">
    <source>
        <dbReference type="ARBA" id="ARBA00022737"/>
    </source>
</evidence>
<dbReference type="InterPro" id="IPR036770">
    <property type="entry name" value="Ankyrin_rpt-contain_sf"/>
</dbReference>
<dbReference type="STRING" id="43265.A0A545VRE7"/>
<dbReference type="AlphaFoldDB" id="A0A545VRE7"/>
<name>A0A545VRE7_9HYPO</name>
<evidence type="ECO:0000256" key="3">
    <source>
        <dbReference type="PROSITE-ProRule" id="PRU00023"/>
    </source>
</evidence>
<dbReference type="Pfam" id="PF12796">
    <property type="entry name" value="Ank_2"/>
    <property type="match status" value="1"/>
</dbReference>
<dbReference type="PANTHER" id="PTHR24171">
    <property type="entry name" value="ANKYRIN REPEAT DOMAIN-CONTAINING PROTEIN 39-RELATED"/>
    <property type="match status" value="1"/>
</dbReference>
<keyword evidence="5" id="KW-1185">Reference proteome</keyword>
<dbReference type="PROSITE" id="PS50088">
    <property type="entry name" value="ANK_REPEAT"/>
    <property type="match status" value="1"/>
</dbReference>
<gene>
    <name evidence="4" type="ORF">IF1G_08992</name>
</gene>
<keyword evidence="2 3" id="KW-0040">ANK repeat</keyword>
<dbReference type="Gene3D" id="1.25.40.20">
    <property type="entry name" value="Ankyrin repeat-containing domain"/>
    <property type="match status" value="2"/>
</dbReference>
<evidence type="ECO:0000256" key="2">
    <source>
        <dbReference type="ARBA" id="ARBA00023043"/>
    </source>
</evidence>
<dbReference type="InterPro" id="IPR002110">
    <property type="entry name" value="Ankyrin_rpt"/>
</dbReference>
<accession>A0A545VRE7</accession>
<feature type="repeat" description="ANK" evidence="3">
    <location>
        <begin position="195"/>
        <end position="227"/>
    </location>
</feature>
<dbReference type="Proteomes" id="UP000315783">
    <property type="component" value="Unassembled WGS sequence"/>
</dbReference>
<sequence>MAADNDSLIHAASAGDLDRLRTLLAADKEPTQDTIHALRTAAVKGLQLDIMDYLLSQYPGVPLDEEVVRAAINTGSVPILQALLARDPSCANMQFDRRGTPLVVACMGQQSIAYLQCLLEAGADPNQDPDAAAYPLALVAALYRDTAAIDLLLQHGARLENSGALAAAAQRGNEPMLCHLMARGARSDSDAATATTTPPLHVAVGAGHAGAARILLQHGADANVRNSAGNRAMDVALAMQSKGKDTSEVLKVLEES</sequence>
<reference evidence="4 5" key="1">
    <citation type="journal article" date="2019" name="Appl. Microbiol. Biotechnol.">
        <title>Genome sequence of Isaria javanica and comparative genome analysis insights into family S53 peptidase evolution in fungal entomopathogens.</title>
        <authorList>
            <person name="Lin R."/>
            <person name="Zhang X."/>
            <person name="Xin B."/>
            <person name="Zou M."/>
            <person name="Gao Y."/>
            <person name="Qin F."/>
            <person name="Hu Q."/>
            <person name="Xie B."/>
            <person name="Cheng X."/>
        </authorList>
    </citation>
    <scope>NUCLEOTIDE SEQUENCE [LARGE SCALE GENOMIC DNA]</scope>
    <source>
        <strain evidence="4 5">IJ1G</strain>
    </source>
</reference>
<comment type="caution">
    <text evidence="4">The sequence shown here is derived from an EMBL/GenBank/DDBJ whole genome shotgun (WGS) entry which is preliminary data.</text>
</comment>